<evidence type="ECO:0000313" key="4">
    <source>
        <dbReference type="Proteomes" id="UP000698800"/>
    </source>
</evidence>
<feature type="compositionally biased region" description="Polar residues" evidence="1">
    <location>
        <begin position="233"/>
        <end position="248"/>
    </location>
</feature>
<dbReference type="InterPro" id="IPR006786">
    <property type="entry name" value="Pinin_SDK_MemA"/>
</dbReference>
<evidence type="ECO:0000313" key="3">
    <source>
        <dbReference type="EMBL" id="KAH0537003.1"/>
    </source>
</evidence>
<feature type="compositionally biased region" description="Acidic residues" evidence="1">
    <location>
        <begin position="259"/>
        <end position="279"/>
    </location>
</feature>
<evidence type="ECO:0000259" key="2">
    <source>
        <dbReference type="Pfam" id="PF04696"/>
    </source>
</evidence>
<dbReference type="EMBL" id="JAGHQL010000168">
    <property type="protein sequence ID" value="KAH0537003.1"/>
    <property type="molecule type" value="Genomic_DNA"/>
</dbReference>
<name>A0A9P8I1T1_9PEZI</name>
<evidence type="ECO:0000256" key="1">
    <source>
        <dbReference type="SAM" id="MobiDB-lite"/>
    </source>
</evidence>
<comment type="caution">
    <text evidence="3">The sequence shown here is derived from an EMBL/GenBank/DDBJ whole genome shotgun (WGS) entry which is preliminary data.</text>
</comment>
<keyword evidence="4" id="KW-1185">Reference proteome</keyword>
<sequence>MVEEQITIASAVVLPESEEPTIDRASVKRRQSSISDSGNKRPRLSMEESGDKKEESASPAELPTDRRKSGQLEERKRGQRLFGALLGTLSQSSSSAAQRRRADIEKKQQAKLKLQAEEYDQKRKKELEELTALRKQEQKKFDEQSYYKPWELSSEQEDQIKSQIVEAESTIERELRDLEGLRPQQEDNFVQQTITNNSGGDVPPGSLDPAQPAELVGSESNLAASISPKPTDANENAPNQPTDASQYTMERIKAHGGEDADGVDGGEVVVEAEEDTVIY</sequence>
<dbReference type="OrthoDB" id="330772at2759"/>
<gene>
    <name evidence="3" type="ORF">FGG08_006175</name>
</gene>
<dbReference type="Proteomes" id="UP000698800">
    <property type="component" value="Unassembled WGS sequence"/>
</dbReference>
<feature type="compositionally biased region" description="Basic and acidic residues" evidence="1">
    <location>
        <begin position="63"/>
        <end position="76"/>
    </location>
</feature>
<feature type="compositionally biased region" description="Basic and acidic residues" evidence="1">
    <location>
        <begin position="100"/>
        <end position="109"/>
    </location>
</feature>
<feature type="region of interest" description="Disordered" evidence="1">
    <location>
        <begin position="1"/>
        <end position="109"/>
    </location>
</feature>
<reference evidence="3" key="1">
    <citation type="submission" date="2021-03" db="EMBL/GenBank/DDBJ databases">
        <title>Comparative genomics and phylogenomic investigation of the class Geoglossomycetes provide insights into ecological specialization and systematics.</title>
        <authorList>
            <person name="Melie T."/>
            <person name="Pirro S."/>
            <person name="Miller A.N."/>
            <person name="Quandt A."/>
        </authorList>
    </citation>
    <scope>NUCLEOTIDE SEQUENCE</scope>
    <source>
        <strain evidence="3">GBOQ0MN5Z8</strain>
    </source>
</reference>
<protein>
    <recommendedName>
        <fullName evidence="2">Pinin/SDK/MemA protein domain-containing protein</fullName>
    </recommendedName>
</protein>
<dbReference type="Pfam" id="PF04696">
    <property type="entry name" value="Pinin_SDK_memA"/>
    <property type="match status" value="1"/>
</dbReference>
<dbReference type="AlphaFoldDB" id="A0A9P8I1T1"/>
<feature type="domain" description="Pinin/SDK/MemA protein" evidence="2">
    <location>
        <begin position="73"/>
        <end position="144"/>
    </location>
</feature>
<organism evidence="3 4">
    <name type="scientific">Glutinoglossum americanum</name>
    <dbReference type="NCBI Taxonomy" id="1670608"/>
    <lineage>
        <taxon>Eukaryota</taxon>
        <taxon>Fungi</taxon>
        <taxon>Dikarya</taxon>
        <taxon>Ascomycota</taxon>
        <taxon>Pezizomycotina</taxon>
        <taxon>Geoglossomycetes</taxon>
        <taxon>Geoglossales</taxon>
        <taxon>Geoglossaceae</taxon>
        <taxon>Glutinoglossum</taxon>
    </lineage>
</organism>
<proteinExistence type="predicted"/>
<feature type="compositionally biased region" description="Basic and acidic residues" evidence="1">
    <location>
        <begin position="44"/>
        <end position="56"/>
    </location>
</feature>
<accession>A0A9P8I1T1</accession>
<feature type="region of interest" description="Disordered" evidence="1">
    <location>
        <begin position="193"/>
        <end position="279"/>
    </location>
</feature>